<gene>
    <name evidence="1" type="ORF">R3W88_029909</name>
</gene>
<dbReference type="InterPro" id="IPR036691">
    <property type="entry name" value="Endo/exonu/phosph_ase_sf"/>
</dbReference>
<reference evidence="1 2" key="1">
    <citation type="submission" date="2023-10" db="EMBL/GenBank/DDBJ databases">
        <title>Genome-Wide Identification Analysis in wild type Solanum Pinnatisectum Reveals Some Genes Defensing Phytophthora Infestans.</title>
        <authorList>
            <person name="Sun C."/>
        </authorList>
    </citation>
    <scope>NUCLEOTIDE SEQUENCE [LARGE SCALE GENOMIC DNA]</scope>
    <source>
        <strain evidence="1">LQN</strain>
        <tissue evidence="1">Leaf</tissue>
    </source>
</reference>
<protein>
    <submittedName>
        <fullName evidence="1">Uncharacterized protein</fullName>
    </submittedName>
</protein>
<sequence length="122" mass="14799">MIGKAIFWNIRFVKYQKAFERLWDLNKRHKYNFIALMEPFQGPQELEQYKRKLGMDNAYCNSSYKIWLFWVDDWKGQVVRDNGQYLTVKFSRNSFEVLITTIYARCAAIKRLELWEELEVVA</sequence>
<evidence type="ECO:0000313" key="2">
    <source>
        <dbReference type="Proteomes" id="UP001311915"/>
    </source>
</evidence>
<organism evidence="1 2">
    <name type="scientific">Solanum pinnatisectum</name>
    <name type="common">tansyleaf nightshade</name>
    <dbReference type="NCBI Taxonomy" id="50273"/>
    <lineage>
        <taxon>Eukaryota</taxon>
        <taxon>Viridiplantae</taxon>
        <taxon>Streptophyta</taxon>
        <taxon>Embryophyta</taxon>
        <taxon>Tracheophyta</taxon>
        <taxon>Spermatophyta</taxon>
        <taxon>Magnoliopsida</taxon>
        <taxon>eudicotyledons</taxon>
        <taxon>Gunneridae</taxon>
        <taxon>Pentapetalae</taxon>
        <taxon>asterids</taxon>
        <taxon>lamiids</taxon>
        <taxon>Solanales</taxon>
        <taxon>Solanaceae</taxon>
        <taxon>Solanoideae</taxon>
        <taxon>Solaneae</taxon>
        <taxon>Solanum</taxon>
    </lineage>
</organism>
<accession>A0AAV9K6X2</accession>
<evidence type="ECO:0000313" key="1">
    <source>
        <dbReference type="EMBL" id="KAK4708984.1"/>
    </source>
</evidence>
<comment type="caution">
    <text evidence="1">The sequence shown here is derived from an EMBL/GenBank/DDBJ whole genome shotgun (WGS) entry which is preliminary data.</text>
</comment>
<dbReference type="Gene3D" id="3.60.10.10">
    <property type="entry name" value="Endonuclease/exonuclease/phosphatase"/>
    <property type="match status" value="1"/>
</dbReference>
<keyword evidence="2" id="KW-1185">Reference proteome</keyword>
<name>A0AAV9K6X2_9SOLN</name>
<dbReference type="SUPFAM" id="SSF56219">
    <property type="entry name" value="DNase I-like"/>
    <property type="match status" value="1"/>
</dbReference>
<proteinExistence type="predicted"/>
<dbReference type="EMBL" id="JAWPEI010000012">
    <property type="protein sequence ID" value="KAK4708984.1"/>
    <property type="molecule type" value="Genomic_DNA"/>
</dbReference>
<dbReference type="AlphaFoldDB" id="A0AAV9K6X2"/>
<dbReference type="Proteomes" id="UP001311915">
    <property type="component" value="Unassembled WGS sequence"/>
</dbReference>